<reference evidence="1" key="1">
    <citation type="submission" date="2022-02" db="EMBL/GenBank/DDBJ databases">
        <title>Crop Bioprotection Bacillus Genome Sequencing.</title>
        <authorList>
            <person name="Dunlap C."/>
        </authorList>
    </citation>
    <scope>NUCLEOTIDE SEQUENCE</scope>
    <source>
        <strain evidence="1">M18B4</strain>
    </source>
</reference>
<evidence type="ECO:0000313" key="2">
    <source>
        <dbReference type="Proteomes" id="UP001070352"/>
    </source>
</evidence>
<comment type="caution">
    <text evidence="1">The sequence shown here is derived from an EMBL/GenBank/DDBJ whole genome shotgun (WGS) entry which is preliminary data.</text>
</comment>
<proteinExistence type="predicted"/>
<dbReference type="Proteomes" id="UP001070352">
    <property type="component" value="Unassembled WGS sequence"/>
</dbReference>
<gene>
    <name evidence="1" type="ORF">MOC45_03020</name>
</gene>
<evidence type="ECO:0000313" key="1">
    <source>
        <dbReference type="EMBL" id="MCY8119584.1"/>
    </source>
</evidence>
<accession>A0A9Q4H9M4</accession>
<organism evidence="1 2">
    <name type="scientific">Bacillus spizizenii</name>
    <name type="common">Bacillus subtilis subsp. spizizenii</name>
    <dbReference type="NCBI Taxonomy" id="96241"/>
    <lineage>
        <taxon>Bacteria</taxon>
        <taxon>Bacillati</taxon>
        <taxon>Bacillota</taxon>
        <taxon>Bacilli</taxon>
        <taxon>Bacillales</taxon>
        <taxon>Bacillaceae</taxon>
        <taxon>Bacillus</taxon>
    </lineage>
</organism>
<dbReference type="AlphaFoldDB" id="A0A9Q4H9M4"/>
<protein>
    <submittedName>
        <fullName evidence="1">Uncharacterized protein</fullName>
    </submittedName>
</protein>
<dbReference type="EMBL" id="JALANJ010000003">
    <property type="protein sequence ID" value="MCY8119584.1"/>
    <property type="molecule type" value="Genomic_DNA"/>
</dbReference>
<name>A0A9Q4H9M4_BACSC</name>
<sequence>MTNSFICLFKDQKGIYFYNNHKVTSNEECEAGIADLFVPQNSLPWVGLSNLLNKLGHQIDSLTFVVFERGEDINAINEFIHIYADDIE</sequence>